<dbReference type="PROSITE" id="PS51750">
    <property type="entry name" value="BRO_N"/>
    <property type="match status" value="1"/>
</dbReference>
<feature type="domain" description="Bro-N" evidence="2">
    <location>
        <begin position="1"/>
        <end position="73"/>
    </location>
</feature>
<evidence type="ECO:0000313" key="4">
    <source>
        <dbReference type="Proteomes" id="UP000295023"/>
    </source>
</evidence>
<keyword evidence="4" id="KW-1185">Reference proteome</keyword>
<accession>A0A4R4DSU5</accession>
<evidence type="ECO:0000313" key="3">
    <source>
        <dbReference type="EMBL" id="TCZ64455.1"/>
    </source>
</evidence>
<organism evidence="3 4">
    <name type="scientific">Roseicella aquatilis</name>
    <dbReference type="NCBI Taxonomy" id="2527868"/>
    <lineage>
        <taxon>Bacteria</taxon>
        <taxon>Pseudomonadati</taxon>
        <taxon>Pseudomonadota</taxon>
        <taxon>Alphaproteobacteria</taxon>
        <taxon>Acetobacterales</taxon>
        <taxon>Roseomonadaceae</taxon>
        <taxon>Roseicella</taxon>
    </lineage>
</organism>
<dbReference type="Proteomes" id="UP000295023">
    <property type="component" value="Unassembled WGS sequence"/>
</dbReference>
<feature type="compositionally biased region" description="Low complexity" evidence="1">
    <location>
        <begin position="179"/>
        <end position="194"/>
    </location>
</feature>
<gene>
    <name evidence="3" type="ORF">EXY23_07355</name>
</gene>
<comment type="caution">
    <text evidence="3">The sequence shown here is derived from an EMBL/GenBank/DDBJ whole genome shotgun (WGS) entry which is preliminary data.</text>
</comment>
<dbReference type="OrthoDB" id="9808959at2"/>
<dbReference type="SMART" id="SM01040">
    <property type="entry name" value="Bro-N"/>
    <property type="match status" value="1"/>
</dbReference>
<dbReference type="Pfam" id="PF02498">
    <property type="entry name" value="Bro-N"/>
    <property type="match status" value="1"/>
</dbReference>
<proteinExistence type="predicted"/>
<evidence type="ECO:0000256" key="1">
    <source>
        <dbReference type="SAM" id="MobiDB-lite"/>
    </source>
</evidence>
<feature type="region of interest" description="Disordered" evidence="1">
    <location>
        <begin position="174"/>
        <end position="198"/>
    </location>
</feature>
<dbReference type="InterPro" id="IPR003497">
    <property type="entry name" value="BRO_N_domain"/>
</dbReference>
<protein>
    <recommendedName>
        <fullName evidence="2">Bro-N domain-containing protein</fullName>
    </recommendedName>
</protein>
<dbReference type="PANTHER" id="PTHR36180:SF2">
    <property type="entry name" value="BRO FAMILY PROTEIN"/>
    <property type="match status" value="1"/>
</dbReference>
<dbReference type="PANTHER" id="PTHR36180">
    <property type="entry name" value="DNA-BINDING PROTEIN-RELATED-RELATED"/>
    <property type="match status" value="1"/>
</dbReference>
<evidence type="ECO:0000259" key="2">
    <source>
        <dbReference type="PROSITE" id="PS51750"/>
    </source>
</evidence>
<dbReference type="AlphaFoldDB" id="A0A4R4DSU5"/>
<dbReference type="EMBL" id="SKBM01000005">
    <property type="protein sequence ID" value="TCZ64455.1"/>
    <property type="molecule type" value="Genomic_DNA"/>
</dbReference>
<name>A0A4R4DSU5_9PROT</name>
<reference evidence="3 4" key="1">
    <citation type="submission" date="2019-03" db="EMBL/GenBank/DDBJ databases">
        <title>Paracraurococcus aquatilis NE82 genome sequence.</title>
        <authorList>
            <person name="Zhao Y."/>
            <person name="Du Z."/>
        </authorList>
    </citation>
    <scope>NUCLEOTIDE SEQUENCE [LARGE SCALE GENOMIC DNA]</scope>
    <source>
        <strain evidence="3 4">NE82</strain>
    </source>
</reference>
<sequence length="215" mass="23444">MTPSAGAPHASARLDEDERGDIRLTDAIGRQQNTVIITEAGLYRLVLRSDRPEAKPFQKWVTGTVLPSIRKNGGYVAGQEKLATGELTDAELLARSILVAQRVIAEKDAKIAALAPKAAIVDEHMESFGRYSLSRFARTLDGVNSLRIKADLQRHGFLYRVGGAPDMRPLAPTIGNTEWTSSSSPWTQGSPSTSAFSPWARLRGSSRRTCARRSV</sequence>